<dbReference type="Proteomes" id="UP000828390">
    <property type="component" value="Unassembled WGS sequence"/>
</dbReference>
<feature type="compositionally biased region" description="Low complexity" evidence="1">
    <location>
        <begin position="101"/>
        <end position="117"/>
    </location>
</feature>
<accession>A0A9D4FB45</accession>
<feature type="region of interest" description="Disordered" evidence="1">
    <location>
        <begin position="60"/>
        <end position="159"/>
    </location>
</feature>
<comment type="caution">
    <text evidence="2">The sequence shown here is derived from an EMBL/GenBank/DDBJ whole genome shotgun (WGS) entry which is preliminary data.</text>
</comment>
<dbReference type="EMBL" id="JAIWYP010000007">
    <property type="protein sequence ID" value="KAH3793346.1"/>
    <property type="molecule type" value="Genomic_DNA"/>
</dbReference>
<gene>
    <name evidence="2" type="ORF">DPMN_146854</name>
</gene>
<reference evidence="2" key="2">
    <citation type="submission" date="2020-11" db="EMBL/GenBank/DDBJ databases">
        <authorList>
            <person name="McCartney M.A."/>
            <person name="Auch B."/>
            <person name="Kono T."/>
            <person name="Mallez S."/>
            <person name="Becker A."/>
            <person name="Gohl D.M."/>
            <person name="Silverstein K.A.T."/>
            <person name="Koren S."/>
            <person name="Bechman K.B."/>
            <person name="Herman A."/>
            <person name="Abrahante J.E."/>
            <person name="Garbe J."/>
        </authorList>
    </citation>
    <scope>NUCLEOTIDE SEQUENCE</scope>
    <source>
        <strain evidence="2">Duluth1</strain>
        <tissue evidence="2">Whole animal</tissue>
    </source>
</reference>
<sequence length="159" mass="17590">MVMTNKKDLFKSKQYANVYINHDQLKNERLMANNFRTLLAALRQNDNRIGMRGSRVVIMNNSDSRQDGFSDSRRDNDGFRHNSRGNNFDNRITSDNGGVPNNANRGSSSGNRGSAVGHNSGALQRGTQWRGRGINRGRGGNGRGGYGRGGNSHFGNKNF</sequence>
<feature type="compositionally biased region" description="Basic and acidic residues" evidence="1">
    <location>
        <begin position="64"/>
        <end position="80"/>
    </location>
</feature>
<feature type="compositionally biased region" description="Gly residues" evidence="1">
    <location>
        <begin position="134"/>
        <end position="152"/>
    </location>
</feature>
<evidence type="ECO:0000313" key="3">
    <source>
        <dbReference type="Proteomes" id="UP000828390"/>
    </source>
</evidence>
<evidence type="ECO:0000256" key="1">
    <source>
        <dbReference type="SAM" id="MobiDB-lite"/>
    </source>
</evidence>
<evidence type="ECO:0000313" key="2">
    <source>
        <dbReference type="EMBL" id="KAH3793346.1"/>
    </source>
</evidence>
<dbReference type="AlphaFoldDB" id="A0A9D4FB45"/>
<feature type="compositionally biased region" description="Polar residues" evidence="1">
    <location>
        <begin position="84"/>
        <end position="96"/>
    </location>
</feature>
<organism evidence="2 3">
    <name type="scientific">Dreissena polymorpha</name>
    <name type="common">Zebra mussel</name>
    <name type="synonym">Mytilus polymorpha</name>
    <dbReference type="NCBI Taxonomy" id="45954"/>
    <lineage>
        <taxon>Eukaryota</taxon>
        <taxon>Metazoa</taxon>
        <taxon>Spiralia</taxon>
        <taxon>Lophotrochozoa</taxon>
        <taxon>Mollusca</taxon>
        <taxon>Bivalvia</taxon>
        <taxon>Autobranchia</taxon>
        <taxon>Heteroconchia</taxon>
        <taxon>Euheterodonta</taxon>
        <taxon>Imparidentia</taxon>
        <taxon>Neoheterodontei</taxon>
        <taxon>Myida</taxon>
        <taxon>Dreissenoidea</taxon>
        <taxon>Dreissenidae</taxon>
        <taxon>Dreissena</taxon>
    </lineage>
</organism>
<name>A0A9D4FB45_DREPO</name>
<keyword evidence="3" id="KW-1185">Reference proteome</keyword>
<reference evidence="2" key="1">
    <citation type="journal article" date="2019" name="bioRxiv">
        <title>The Genome of the Zebra Mussel, Dreissena polymorpha: A Resource for Invasive Species Research.</title>
        <authorList>
            <person name="McCartney M.A."/>
            <person name="Auch B."/>
            <person name="Kono T."/>
            <person name="Mallez S."/>
            <person name="Zhang Y."/>
            <person name="Obille A."/>
            <person name="Becker A."/>
            <person name="Abrahante J.E."/>
            <person name="Garbe J."/>
            <person name="Badalamenti J.P."/>
            <person name="Herman A."/>
            <person name="Mangelson H."/>
            <person name="Liachko I."/>
            <person name="Sullivan S."/>
            <person name="Sone E.D."/>
            <person name="Koren S."/>
            <person name="Silverstein K.A.T."/>
            <person name="Beckman K.B."/>
            <person name="Gohl D.M."/>
        </authorList>
    </citation>
    <scope>NUCLEOTIDE SEQUENCE</scope>
    <source>
        <strain evidence="2">Duluth1</strain>
        <tissue evidence="2">Whole animal</tissue>
    </source>
</reference>
<protein>
    <submittedName>
        <fullName evidence="2">Uncharacterized protein</fullName>
    </submittedName>
</protein>
<proteinExistence type="predicted"/>